<dbReference type="InterPro" id="IPR036388">
    <property type="entry name" value="WH-like_DNA-bd_sf"/>
</dbReference>
<evidence type="ECO:0000313" key="8">
    <source>
        <dbReference type="Proteomes" id="UP001149607"/>
    </source>
</evidence>
<comment type="similarity">
    <text evidence="1">Belongs to the LysR transcriptional regulatory family.</text>
</comment>
<evidence type="ECO:0000256" key="1">
    <source>
        <dbReference type="ARBA" id="ARBA00009437"/>
    </source>
</evidence>
<dbReference type="RefSeq" id="WP_274585542.1">
    <property type="nucleotide sequence ID" value="NZ_CP145811.1"/>
</dbReference>
<evidence type="ECO:0000313" key="7">
    <source>
        <dbReference type="EMBL" id="WWY03859.1"/>
    </source>
</evidence>
<dbReference type="Pfam" id="PF00126">
    <property type="entry name" value="HTH_1"/>
    <property type="match status" value="1"/>
</dbReference>
<dbReference type="InterPro" id="IPR036390">
    <property type="entry name" value="WH_DNA-bd_sf"/>
</dbReference>
<dbReference type="EMBL" id="JAPQFL010000006">
    <property type="protein sequence ID" value="MDD9328467.1"/>
    <property type="molecule type" value="Genomic_DNA"/>
</dbReference>
<keyword evidence="2" id="KW-0805">Transcription regulation</keyword>
<keyword evidence="8" id="KW-1185">Reference proteome</keyword>
<reference evidence="7" key="2">
    <citation type="submission" date="2024-02" db="EMBL/GenBank/DDBJ databases">
        <title>Neisseria leonii sp. nov.</title>
        <authorList>
            <person name="Boutroux M."/>
            <person name="Favre-Rochex S."/>
            <person name="Gorgette O."/>
            <person name="Touak G."/>
            <person name="Muhle E."/>
            <person name="Chesneau O."/>
            <person name="Clermont D."/>
            <person name="Rahi P."/>
        </authorList>
    </citation>
    <scope>NUCLEOTIDE SEQUENCE</scope>
    <source>
        <strain evidence="7">51.81</strain>
    </source>
</reference>
<reference evidence="6" key="1">
    <citation type="submission" date="2022-10" db="EMBL/GenBank/DDBJ databases">
        <authorList>
            <person name="Boutroux M."/>
        </authorList>
    </citation>
    <scope>NUCLEOTIDE SEQUENCE</scope>
    <source>
        <strain evidence="6">51.81</strain>
    </source>
</reference>
<dbReference type="Gene3D" id="3.40.190.290">
    <property type="match status" value="1"/>
</dbReference>
<evidence type="ECO:0000256" key="2">
    <source>
        <dbReference type="ARBA" id="ARBA00023015"/>
    </source>
</evidence>
<dbReference type="PANTHER" id="PTHR30346">
    <property type="entry name" value="TRANSCRIPTIONAL DUAL REGULATOR HCAR-RELATED"/>
    <property type="match status" value="1"/>
</dbReference>
<dbReference type="Pfam" id="PF03466">
    <property type="entry name" value="LysR_substrate"/>
    <property type="match status" value="1"/>
</dbReference>
<gene>
    <name evidence="6" type="ORF">ORY91_001894</name>
    <name evidence="7" type="ORF">V9W64_03760</name>
</gene>
<dbReference type="EMBL" id="CP146598">
    <property type="protein sequence ID" value="WWY03859.1"/>
    <property type="molecule type" value="Genomic_DNA"/>
</dbReference>
<dbReference type="InterPro" id="IPR000847">
    <property type="entry name" value="LysR_HTH_N"/>
</dbReference>
<proteinExistence type="inferred from homology"/>
<dbReference type="PROSITE" id="PS50931">
    <property type="entry name" value="HTH_LYSR"/>
    <property type="match status" value="1"/>
</dbReference>
<dbReference type="GO" id="GO:0003700">
    <property type="term" value="F:DNA-binding transcription factor activity"/>
    <property type="evidence" value="ECO:0007669"/>
    <property type="project" value="InterPro"/>
</dbReference>
<keyword evidence="3" id="KW-0238">DNA-binding</keyword>
<dbReference type="PANTHER" id="PTHR30346:SF9">
    <property type="entry name" value="LYSR FAMILY TRANSCRIPTIONAL REGULATOR"/>
    <property type="match status" value="1"/>
</dbReference>
<dbReference type="PRINTS" id="PR00039">
    <property type="entry name" value="HTHLYSR"/>
</dbReference>
<evidence type="ECO:0000259" key="5">
    <source>
        <dbReference type="PROSITE" id="PS50931"/>
    </source>
</evidence>
<evidence type="ECO:0000256" key="3">
    <source>
        <dbReference type="ARBA" id="ARBA00023125"/>
    </source>
</evidence>
<dbReference type="Proteomes" id="UP001149607">
    <property type="component" value="Chromosome"/>
</dbReference>
<evidence type="ECO:0000256" key="4">
    <source>
        <dbReference type="ARBA" id="ARBA00023163"/>
    </source>
</evidence>
<feature type="domain" description="HTH lysR-type" evidence="5">
    <location>
        <begin position="9"/>
        <end position="66"/>
    </location>
</feature>
<dbReference type="Gene3D" id="1.10.10.10">
    <property type="entry name" value="Winged helix-like DNA-binding domain superfamily/Winged helix DNA-binding domain"/>
    <property type="match status" value="1"/>
</dbReference>
<dbReference type="FunFam" id="1.10.10.10:FF:000001">
    <property type="entry name" value="LysR family transcriptional regulator"/>
    <property type="match status" value="1"/>
</dbReference>
<dbReference type="AlphaFoldDB" id="A0A9X4IER1"/>
<evidence type="ECO:0000313" key="6">
    <source>
        <dbReference type="EMBL" id="MDD9328467.1"/>
    </source>
</evidence>
<dbReference type="GO" id="GO:0003677">
    <property type="term" value="F:DNA binding"/>
    <property type="evidence" value="ECO:0007669"/>
    <property type="project" value="UniProtKB-KW"/>
</dbReference>
<dbReference type="InterPro" id="IPR005119">
    <property type="entry name" value="LysR_subst-bd"/>
</dbReference>
<dbReference type="SUPFAM" id="SSF53850">
    <property type="entry name" value="Periplasmic binding protein-like II"/>
    <property type="match status" value="1"/>
</dbReference>
<dbReference type="SUPFAM" id="SSF46785">
    <property type="entry name" value="Winged helix' DNA-binding domain"/>
    <property type="match status" value="1"/>
</dbReference>
<sequence length="319" mass="35681">MNIKWAKRLKLKQLKLLILLAENGNLSETARQANMTQPALSRWLKELEEDTGHELFARHARGLTPTAAGNILIAHARRILIEAERTQQDLDDTARGDSRTLLIGMSPAAAPHFVPTAAMRFLQANPKVYLEIQEGTMDHLVGRLKQGLLDLVVGRLDNYEPDSELQSEQLYLDPIRIVARMHHPLTQKSALKWADLEPYEWIIWPSGTPIRSRLDNALTAAGRRAPVYRIQSTSQVANLWLLQYSDMLSVASKGVAEHFHRRGLLTELNLPLDTADGAVGMVWREQAQPDTLLHQFIGCCRTAVRTIGADAGPLSFQAV</sequence>
<protein>
    <submittedName>
        <fullName evidence="6">LysR family transcriptional regulator</fullName>
    </submittedName>
    <submittedName>
        <fullName evidence="7">LysR substrate-binding domain-containing protein</fullName>
    </submittedName>
</protein>
<accession>A0A9X4IER1</accession>
<organism evidence="6">
    <name type="scientific">Neisseria leonii</name>
    <dbReference type="NCBI Taxonomy" id="2995413"/>
    <lineage>
        <taxon>Bacteria</taxon>
        <taxon>Pseudomonadati</taxon>
        <taxon>Pseudomonadota</taxon>
        <taxon>Betaproteobacteria</taxon>
        <taxon>Neisseriales</taxon>
        <taxon>Neisseriaceae</taxon>
        <taxon>Neisseria</taxon>
    </lineage>
</organism>
<dbReference type="GO" id="GO:0032993">
    <property type="term" value="C:protein-DNA complex"/>
    <property type="evidence" value="ECO:0007669"/>
    <property type="project" value="TreeGrafter"/>
</dbReference>
<name>A0A9X4IER1_9NEIS</name>
<keyword evidence="4" id="KW-0804">Transcription</keyword>